<proteinExistence type="inferred from homology"/>
<dbReference type="Proteomes" id="UP000551758">
    <property type="component" value="Unassembled WGS sequence"/>
</dbReference>
<evidence type="ECO:0000256" key="3">
    <source>
        <dbReference type="ARBA" id="ARBA00022660"/>
    </source>
</evidence>
<evidence type="ECO:0000313" key="14">
    <source>
        <dbReference type="EMBL" id="KAF5913771.1"/>
    </source>
</evidence>
<evidence type="ECO:0000256" key="8">
    <source>
        <dbReference type="ARBA" id="ARBA00022989"/>
    </source>
</evidence>
<sequence length="199" mass="21782">MRLRAAGVGPATEEAAGECASFLLRDGPTFCSRERRPGTASGFRFRATEVTRALRRGSECGAGGGMTCVLWSPAAGAVRALKLARWASRSLHPPPGGRAWAPAAGGEEEDDPDRPIQFSSSRANPSRWTVEHSLGWKQQRPWWMVLPFSVSFMVLVVWCFLRQETSADRWLRRVLEEEVPEPGDHAEEPGAAAAHGSRT</sequence>
<evidence type="ECO:0000313" key="15">
    <source>
        <dbReference type="Proteomes" id="UP000551758"/>
    </source>
</evidence>
<name>A0A7J7EDK3_DICBM</name>
<keyword evidence="15" id="KW-1185">Reference proteome</keyword>
<dbReference type="InterPro" id="IPR029160">
    <property type="entry name" value="UQCC4"/>
</dbReference>
<keyword evidence="10 13" id="KW-0472">Membrane</keyword>
<feature type="region of interest" description="Disordered" evidence="12">
    <location>
        <begin position="178"/>
        <end position="199"/>
    </location>
</feature>
<dbReference type="InterPro" id="IPR023248">
    <property type="entry name" value="UQCC4_vert"/>
</dbReference>
<dbReference type="PANTHER" id="PTHR35268:SF1">
    <property type="entry name" value="UBIQUINOL-CYTOCHROME-C REDUCTASE COMPLEX ASSEMBLY FACTOR 4"/>
    <property type="match status" value="1"/>
</dbReference>
<dbReference type="PANTHER" id="PTHR35268">
    <property type="entry name" value="PROTEIN CCSMST1"/>
    <property type="match status" value="1"/>
</dbReference>
<gene>
    <name evidence="14" type="ORF">HPG69_002633</name>
</gene>
<dbReference type="Pfam" id="PF15013">
    <property type="entry name" value="CCSMST1"/>
    <property type="match status" value="1"/>
</dbReference>
<keyword evidence="4 13" id="KW-0812">Transmembrane</keyword>
<evidence type="ECO:0000256" key="1">
    <source>
        <dbReference type="ARBA" id="ARBA00004434"/>
    </source>
</evidence>
<organism evidence="14 15">
    <name type="scientific">Diceros bicornis minor</name>
    <name type="common">South-central black rhinoceros</name>
    <dbReference type="NCBI Taxonomy" id="77932"/>
    <lineage>
        <taxon>Eukaryota</taxon>
        <taxon>Metazoa</taxon>
        <taxon>Chordata</taxon>
        <taxon>Craniata</taxon>
        <taxon>Vertebrata</taxon>
        <taxon>Euteleostomi</taxon>
        <taxon>Mammalia</taxon>
        <taxon>Eutheria</taxon>
        <taxon>Laurasiatheria</taxon>
        <taxon>Perissodactyla</taxon>
        <taxon>Rhinocerotidae</taxon>
        <taxon>Diceros</taxon>
    </lineage>
</organism>
<evidence type="ECO:0000256" key="11">
    <source>
        <dbReference type="ARBA" id="ARBA00034713"/>
    </source>
</evidence>
<evidence type="ECO:0000256" key="4">
    <source>
        <dbReference type="ARBA" id="ARBA00022692"/>
    </source>
</evidence>
<keyword evidence="3" id="KW-0679">Respiratory chain</keyword>
<keyword evidence="7" id="KW-0249">Electron transport</keyword>
<keyword evidence="5" id="KW-0732">Signal</keyword>
<dbReference type="PRINTS" id="PR02042">
    <property type="entry name" value="CCSMST1"/>
</dbReference>
<dbReference type="GO" id="GO:0005743">
    <property type="term" value="C:mitochondrial inner membrane"/>
    <property type="evidence" value="ECO:0007669"/>
    <property type="project" value="UniProtKB-SubCell"/>
</dbReference>
<comment type="caution">
    <text evidence="14">The sequence shown here is derived from an EMBL/GenBank/DDBJ whole genome shotgun (WGS) entry which is preliminary data.</text>
</comment>
<keyword evidence="6" id="KW-0999">Mitochondrion inner membrane</keyword>
<keyword evidence="8 13" id="KW-1133">Transmembrane helix</keyword>
<feature type="region of interest" description="Disordered" evidence="12">
    <location>
        <begin position="94"/>
        <end position="123"/>
    </location>
</feature>
<evidence type="ECO:0000256" key="5">
    <source>
        <dbReference type="ARBA" id="ARBA00022729"/>
    </source>
</evidence>
<protein>
    <recommendedName>
        <fullName evidence="16">Protein CCSMST1</fullName>
    </recommendedName>
</protein>
<evidence type="ECO:0000256" key="12">
    <source>
        <dbReference type="SAM" id="MobiDB-lite"/>
    </source>
</evidence>
<keyword evidence="2" id="KW-0813">Transport</keyword>
<evidence type="ECO:0000256" key="7">
    <source>
        <dbReference type="ARBA" id="ARBA00022982"/>
    </source>
</evidence>
<evidence type="ECO:0000256" key="6">
    <source>
        <dbReference type="ARBA" id="ARBA00022792"/>
    </source>
</evidence>
<evidence type="ECO:0008006" key="16">
    <source>
        <dbReference type="Google" id="ProtNLM"/>
    </source>
</evidence>
<feature type="compositionally biased region" description="Basic and acidic residues" evidence="12">
    <location>
        <begin position="178"/>
        <end position="188"/>
    </location>
</feature>
<evidence type="ECO:0000256" key="13">
    <source>
        <dbReference type="SAM" id="Phobius"/>
    </source>
</evidence>
<evidence type="ECO:0000256" key="9">
    <source>
        <dbReference type="ARBA" id="ARBA00023128"/>
    </source>
</evidence>
<comment type="similarity">
    <text evidence="11">Belongs to the UQCC4 family.</text>
</comment>
<evidence type="ECO:0000256" key="10">
    <source>
        <dbReference type="ARBA" id="ARBA00023136"/>
    </source>
</evidence>
<accession>A0A7J7EDK3</accession>
<feature type="compositionally biased region" description="Low complexity" evidence="12">
    <location>
        <begin position="189"/>
        <end position="199"/>
    </location>
</feature>
<dbReference type="AlphaFoldDB" id="A0A7J7EDK3"/>
<reference evidence="14 15" key="1">
    <citation type="journal article" date="2020" name="Mol. Biol. Evol.">
        <title>Interspecific Gene Flow and the Evolution of Specialization in Black and White Rhinoceros.</title>
        <authorList>
            <person name="Moodley Y."/>
            <person name="Westbury M.V."/>
            <person name="Russo I.M."/>
            <person name="Gopalakrishnan S."/>
            <person name="Rakotoarivelo A."/>
            <person name="Olsen R.A."/>
            <person name="Prost S."/>
            <person name="Tunstall T."/>
            <person name="Ryder O.A."/>
            <person name="Dalen L."/>
            <person name="Bruford M.W."/>
        </authorList>
    </citation>
    <scope>NUCLEOTIDE SEQUENCE [LARGE SCALE GENOMIC DNA]</scope>
    <source>
        <strain evidence="14">SBR-YM</strain>
        <tissue evidence="14">Skin</tissue>
    </source>
</reference>
<feature type="transmembrane region" description="Helical" evidence="13">
    <location>
        <begin position="142"/>
        <end position="161"/>
    </location>
</feature>
<keyword evidence="9" id="KW-0496">Mitochondrion</keyword>
<evidence type="ECO:0000256" key="2">
    <source>
        <dbReference type="ARBA" id="ARBA00022448"/>
    </source>
</evidence>
<comment type="subcellular location">
    <subcellularLocation>
        <location evidence="1">Mitochondrion inner membrane</location>
        <topology evidence="1">Single-pass membrane protein</topology>
    </subcellularLocation>
</comment>
<dbReference type="EMBL" id="JACDTQ010003543">
    <property type="protein sequence ID" value="KAF5913771.1"/>
    <property type="molecule type" value="Genomic_DNA"/>
</dbReference>